<evidence type="ECO:0000313" key="4">
    <source>
        <dbReference type="Proteomes" id="UP000022910"/>
    </source>
</evidence>
<dbReference type="GO" id="GO:0030010">
    <property type="term" value="P:establishment of cell polarity"/>
    <property type="evidence" value="ECO:0007669"/>
    <property type="project" value="TreeGrafter"/>
</dbReference>
<dbReference type="STRING" id="1432141.A0A015K3A5"/>
<gene>
    <name evidence="3" type="ORF">RirG_166840</name>
</gene>
<feature type="region of interest" description="Disordered" evidence="1">
    <location>
        <begin position="188"/>
        <end position="208"/>
    </location>
</feature>
<dbReference type="OrthoDB" id="2443140at2759"/>
<keyword evidence="2" id="KW-0472">Membrane</keyword>
<evidence type="ECO:0000256" key="1">
    <source>
        <dbReference type="SAM" id="MobiDB-lite"/>
    </source>
</evidence>
<keyword evidence="2" id="KW-0812">Transmembrane</keyword>
<dbReference type="GO" id="GO:0009986">
    <property type="term" value="C:cell surface"/>
    <property type="evidence" value="ECO:0007669"/>
    <property type="project" value="TreeGrafter"/>
</dbReference>
<feature type="compositionally biased region" description="Polar residues" evidence="1">
    <location>
        <begin position="197"/>
        <end position="208"/>
    </location>
</feature>
<dbReference type="AlphaFoldDB" id="A0A015K3A5"/>
<sequence length="208" mass="22171">MPTPVATTSTFTVPSNIPEKIVVDEENTPPPNTTQVQLKFSAQLPWLQVVGDDVLPSQFVKFVPEDIAKFTGIPLKDITVTDLQAADNGGVLMTINIPENKFGNLSNVIANPSSAFYLKGTELSKLVDPSSPIVVSGDNVPNPTNLGFSGGNSNRGIIIGLAVGGSTILYAGLTALIIRAYKKKNSKKMQRQENHVYGSTNGNPYTGQ</sequence>
<protein>
    <submittedName>
        <fullName evidence="3">Uncharacterized protein</fullName>
    </submittedName>
</protein>
<dbReference type="PANTHER" id="PTHR35778">
    <property type="entry name" value="SIGNALING MUCIN HKR1-RELATED"/>
    <property type="match status" value="1"/>
</dbReference>
<dbReference type="GO" id="GO:0030427">
    <property type="term" value="C:site of polarized growth"/>
    <property type="evidence" value="ECO:0007669"/>
    <property type="project" value="TreeGrafter"/>
</dbReference>
<dbReference type="EMBL" id="JEMT01024964">
    <property type="protein sequence ID" value="EXX61904.1"/>
    <property type="molecule type" value="Genomic_DNA"/>
</dbReference>
<accession>A0A015K3A5</accession>
<dbReference type="GO" id="GO:0005034">
    <property type="term" value="F:osmosensor activity"/>
    <property type="evidence" value="ECO:0007669"/>
    <property type="project" value="InterPro"/>
</dbReference>
<dbReference type="PANTHER" id="PTHR35778:SF1">
    <property type="entry name" value="SIGNALING MUCIN HKR1-RELATED"/>
    <property type="match status" value="1"/>
</dbReference>
<dbReference type="HOGENOM" id="CLU_1321518_0_0_1"/>
<dbReference type="GO" id="GO:0001402">
    <property type="term" value="P:signal transduction involved in filamentous growth"/>
    <property type="evidence" value="ECO:0007669"/>
    <property type="project" value="TreeGrafter"/>
</dbReference>
<dbReference type="GO" id="GO:0005576">
    <property type="term" value="C:extracellular region"/>
    <property type="evidence" value="ECO:0007669"/>
    <property type="project" value="TreeGrafter"/>
</dbReference>
<dbReference type="Proteomes" id="UP000022910">
    <property type="component" value="Unassembled WGS sequence"/>
</dbReference>
<dbReference type="GO" id="GO:0005886">
    <property type="term" value="C:plasma membrane"/>
    <property type="evidence" value="ECO:0007669"/>
    <property type="project" value="InterPro"/>
</dbReference>
<organism evidence="3 4">
    <name type="scientific">Rhizophagus irregularis (strain DAOM 197198w)</name>
    <name type="common">Glomus intraradices</name>
    <dbReference type="NCBI Taxonomy" id="1432141"/>
    <lineage>
        <taxon>Eukaryota</taxon>
        <taxon>Fungi</taxon>
        <taxon>Fungi incertae sedis</taxon>
        <taxon>Mucoromycota</taxon>
        <taxon>Glomeromycotina</taxon>
        <taxon>Glomeromycetes</taxon>
        <taxon>Glomerales</taxon>
        <taxon>Glomeraceae</taxon>
        <taxon>Rhizophagus</taxon>
    </lineage>
</organism>
<dbReference type="GO" id="GO:0007232">
    <property type="term" value="P:osmosensory signaling pathway via Sho1 osmosensor"/>
    <property type="evidence" value="ECO:0007669"/>
    <property type="project" value="InterPro"/>
</dbReference>
<dbReference type="GO" id="GO:0031505">
    <property type="term" value="P:fungal-type cell wall organization"/>
    <property type="evidence" value="ECO:0007669"/>
    <property type="project" value="TreeGrafter"/>
</dbReference>
<dbReference type="InterPro" id="IPR039295">
    <property type="entry name" value="MSB2"/>
</dbReference>
<name>A0A015K3A5_RHIIW</name>
<proteinExistence type="predicted"/>
<dbReference type="GO" id="GO:0006972">
    <property type="term" value="P:hyperosmotic response"/>
    <property type="evidence" value="ECO:0007669"/>
    <property type="project" value="TreeGrafter"/>
</dbReference>
<evidence type="ECO:0000313" key="3">
    <source>
        <dbReference type="EMBL" id="EXX61904.1"/>
    </source>
</evidence>
<comment type="caution">
    <text evidence="3">The sequence shown here is derived from an EMBL/GenBank/DDBJ whole genome shotgun (WGS) entry which is preliminary data.</text>
</comment>
<keyword evidence="4" id="KW-1185">Reference proteome</keyword>
<reference evidence="3 4" key="1">
    <citation type="submission" date="2014-02" db="EMBL/GenBank/DDBJ databases">
        <title>Single nucleus genome sequencing reveals high similarity among nuclei of an endomycorrhizal fungus.</title>
        <authorList>
            <person name="Lin K."/>
            <person name="Geurts R."/>
            <person name="Zhang Z."/>
            <person name="Limpens E."/>
            <person name="Saunders D.G."/>
            <person name="Mu D."/>
            <person name="Pang E."/>
            <person name="Cao H."/>
            <person name="Cha H."/>
            <person name="Lin T."/>
            <person name="Zhou Q."/>
            <person name="Shang Y."/>
            <person name="Li Y."/>
            <person name="Ivanov S."/>
            <person name="Sharma T."/>
            <person name="Velzen R.V."/>
            <person name="Ruijter N.D."/>
            <person name="Aanen D.K."/>
            <person name="Win J."/>
            <person name="Kamoun S."/>
            <person name="Bisseling T."/>
            <person name="Huang S."/>
        </authorList>
    </citation>
    <scope>NUCLEOTIDE SEQUENCE [LARGE SCALE GENOMIC DNA]</scope>
    <source>
        <strain evidence="4">DAOM197198w</strain>
    </source>
</reference>
<keyword evidence="2" id="KW-1133">Transmembrane helix</keyword>
<feature type="transmembrane region" description="Helical" evidence="2">
    <location>
        <begin position="157"/>
        <end position="181"/>
    </location>
</feature>
<evidence type="ECO:0000256" key="2">
    <source>
        <dbReference type="SAM" id="Phobius"/>
    </source>
</evidence>